<proteinExistence type="predicted"/>
<sequence>MSRFDLKVNNRVLRFSMDDEVCSKVRAVTLKSERNSAKKINTCVLYNNGNSARGISTPAKLNEKLVEYKKGKRNVTETRFGRTFHSNSYMQISNFQNRYSLNFPVSTNMNGNKTGGPRKDTNKKRLDIDTNRNQSEFGVKHQDEDVTRRNVNKSNAVRTSAFKDVNRQLPGFKITRNKAVFPPKHIDKQLSIIKPNRKIVSQVKEDKKLTTLSSLKMLLEKDETEILFMLVMDRSGFKFTLSKDKFEREMMTT</sequence>
<name>A0A087TJ56_STEMI</name>
<feature type="non-terminal residue" evidence="1">
    <location>
        <position position="253"/>
    </location>
</feature>
<accession>A0A087TJ56</accession>
<keyword evidence="2" id="KW-1185">Reference proteome</keyword>
<evidence type="ECO:0000313" key="2">
    <source>
        <dbReference type="Proteomes" id="UP000054359"/>
    </source>
</evidence>
<dbReference type="AlphaFoldDB" id="A0A087TJ56"/>
<organism evidence="1 2">
    <name type="scientific">Stegodyphus mimosarum</name>
    <name type="common">African social velvet spider</name>
    <dbReference type="NCBI Taxonomy" id="407821"/>
    <lineage>
        <taxon>Eukaryota</taxon>
        <taxon>Metazoa</taxon>
        <taxon>Ecdysozoa</taxon>
        <taxon>Arthropoda</taxon>
        <taxon>Chelicerata</taxon>
        <taxon>Arachnida</taxon>
        <taxon>Araneae</taxon>
        <taxon>Araneomorphae</taxon>
        <taxon>Entelegynae</taxon>
        <taxon>Eresoidea</taxon>
        <taxon>Eresidae</taxon>
        <taxon>Stegodyphus</taxon>
    </lineage>
</organism>
<reference evidence="1 2" key="1">
    <citation type="submission" date="2013-11" db="EMBL/GenBank/DDBJ databases">
        <title>Genome sequencing of Stegodyphus mimosarum.</title>
        <authorList>
            <person name="Bechsgaard J."/>
        </authorList>
    </citation>
    <scope>NUCLEOTIDE SEQUENCE [LARGE SCALE GENOMIC DNA]</scope>
</reference>
<protein>
    <submittedName>
        <fullName evidence="1">Uncharacterized protein</fullName>
    </submittedName>
</protein>
<dbReference type="Proteomes" id="UP000054359">
    <property type="component" value="Unassembled WGS sequence"/>
</dbReference>
<dbReference type="EMBL" id="KK115450">
    <property type="protein sequence ID" value="KFM65145.1"/>
    <property type="molecule type" value="Genomic_DNA"/>
</dbReference>
<gene>
    <name evidence="1" type="ORF">X975_08241</name>
</gene>
<evidence type="ECO:0000313" key="1">
    <source>
        <dbReference type="EMBL" id="KFM65145.1"/>
    </source>
</evidence>